<dbReference type="SUPFAM" id="SSF102114">
    <property type="entry name" value="Radical SAM enzymes"/>
    <property type="match status" value="1"/>
</dbReference>
<dbReference type="Gene3D" id="3.40.50.280">
    <property type="entry name" value="Cobalamin-binding domain"/>
    <property type="match status" value="1"/>
</dbReference>
<dbReference type="Proteomes" id="UP001601521">
    <property type="component" value="Unassembled WGS sequence"/>
</dbReference>
<sequence>MRISLVQAGAWQSAIESMPLGIGYLKAVLDTDSELSGEVEVTLRNFRGDARQSEMVRALFADGLPDILGFSVFGWNYHQFAALAETFKQLNPRGLVVFGGNHVAYQADRTFRLFPQVDVVVNGEGEITFRDIVHRRLLDPRDTDFSTVRGLSVRDGARVLTTPDQDRIEQLDAIPSPFLSGTIPMTDAHGNFRYDVALMETNRGCPYKCAFCYWGGAVGQRMRAFSRDRMRAELDLWGYYRVPTVVLCDSNFGMLEADEEFVEDLIATRQRYGYPRALETSWAKNKSERFHRIVTRLRDHGFKSSFTLSLQTLSDTALSQMQRRNMKVNQWEPLVEWLTDAGLDCFAELIWGAPGETVASFLEGYDRLAHRVPRIAVYPLLLLPNTTYHQNRDELGFVTLRGESDDFEYVLANNSATFAEHLDMQRFMLWARVLGEHQYFRELWRPLREVAGVSQSAVITSVRDWIDASEAPAAREFSAWIPTVAESPAVARALRDLYEKPELAQVLRQWWTTTIVPRFPSPWRRFAAELYDYQVWCRPVYVPPTSAPPPDWTTETEAGEQIYRSAPVPFRYDVREVVADLAAGRIEPPAPKPTTYVFTAQPGYYHNLENHEVGAHFLATPVADVPVER</sequence>
<proteinExistence type="predicted"/>
<dbReference type="NCBIfam" id="NF033712">
    <property type="entry name" value="B12_rSAM_KedN5"/>
    <property type="match status" value="1"/>
</dbReference>
<dbReference type="PROSITE" id="PS51332">
    <property type="entry name" value="B12_BINDING"/>
    <property type="match status" value="1"/>
</dbReference>
<protein>
    <submittedName>
        <fullName evidence="8">KedN5 family methylcobalamin-dependent radical SAM C-methyltransferase</fullName>
    </submittedName>
</protein>
<evidence type="ECO:0000259" key="6">
    <source>
        <dbReference type="PROSITE" id="PS51332"/>
    </source>
</evidence>
<evidence type="ECO:0000256" key="4">
    <source>
        <dbReference type="ARBA" id="ARBA00023004"/>
    </source>
</evidence>
<evidence type="ECO:0000256" key="3">
    <source>
        <dbReference type="ARBA" id="ARBA00022723"/>
    </source>
</evidence>
<keyword evidence="2" id="KW-0949">S-adenosyl-L-methionine</keyword>
<dbReference type="InterPro" id="IPR006638">
    <property type="entry name" value="Elp3/MiaA/NifB-like_rSAM"/>
</dbReference>
<keyword evidence="4" id="KW-0408">Iron</keyword>
<dbReference type="SMART" id="SM00729">
    <property type="entry name" value="Elp3"/>
    <property type="match status" value="1"/>
</dbReference>
<organism evidence="8 9">
    <name type="scientific">Nocardia africana</name>
    <dbReference type="NCBI Taxonomy" id="134964"/>
    <lineage>
        <taxon>Bacteria</taxon>
        <taxon>Bacillati</taxon>
        <taxon>Actinomycetota</taxon>
        <taxon>Actinomycetes</taxon>
        <taxon>Mycobacteriales</taxon>
        <taxon>Nocardiaceae</taxon>
        <taxon>Nocardia</taxon>
    </lineage>
</organism>
<dbReference type="CDD" id="cd02068">
    <property type="entry name" value="radical_SAM_B12_BD"/>
    <property type="match status" value="1"/>
</dbReference>
<dbReference type="SFLD" id="SFLDF00436">
    <property type="entry name" value="pactamycin_C-methyltransferase"/>
    <property type="match status" value="1"/>
</dbReference>
<evidence type="ECO:0000313" key="8">
    <source>
        <dbReference type="EMBL" id="MFF0456600.1"/>
    </source>
</evidence>
<dbReference type="SFLD" id="SFLDG01082">
    <property type="entry name" value="B12-binding_domain_containing"/>
    <property type="match status" value="2"/>
</dbReference>
<keyword evidence="3" id="KW-0479">Metal-binding</keyword>
<dbReference type="InterPro" id="IPR034466">
    <property type="entry name" value="Methyltransferase_Class_B"/>
</dbReference>
<evidence type="ECO:0000313" key="9">
    <source>
        <dbReference type="Proteomes" id="UP001601521"/>
    </source>
</evidence>
<feature type="domain" description="B12-binding" evidence="6">
    <location>
        <begin position="2"/>
        <end position="143"/>
    </location>
</feature>
<evidence type="ECO:0000256" key="1">
    <source>
        <dbReference type="ARBA" id="ARBA00001966"/>
    </source>
</evidence>
<dbReference type="SFLD" id="SFLDF00317">
    <property type="entry name" value="thioacetal_methlytransferase"/>
    <property type="match status" value="1"/>
</dbReference>
<dbReference type="InterPro" id="IPR007197">
    <property type="entry name" value="rSAM"/>
</dbReference>
<gene>
    <name evidence="8" type="ORF">ACFYTH_24835</name>
</gene>
<dbReference type="Pfam" id="PF04055">
    <property type="entry name" value="Radical_SAM"/>
    <property type="match status" value="1"/>
</dbReference>
<evidence type="ECO:0000259" key="7">
    <source>
        <dbReference type="PROSITE" id="PS51918"/>
    </source>
</evidence>
<dbReference type="SFLD" id="SFLDG01123">
    <property type="entry name" value="methyltransferase_(Class_B)"/>
    <property type="match status" value="2"/>
</dbReference>
<comment type="cofactor">
    <cofactor evidence="1">
        <name>[4Fe-4S] cluster</name>
        <dbReference type="ChEBI" id="CHEBI:49883"/>
    </cofactor>
</comment>
<dbReference type="InterPro" id="IPR051198">
    <property type="entry name" value="BchE-like"/>
</dbReference>
<dbReference type="PANTHER" id="PTHR43409:SF16">
    <property type="entry name" value="SLR0320 PROTEIN"/>
    <property type="match status" value="1"/>
</dbReference>
<dbReference type="EMBL" id="JBIALX010000011">
    <property type="protein sequence ID" value="MFF0456600.1"/>
    <property type="molecule type" value="Genomic_DNA"/>
</dbReference>
<dbReference type="PROSITE" id="PS51918">
    <property type="entry name" value="RADICAL_SAM"/>
    <property type="match status" value="1"/>
</dbReference>
<keyword evidence="5" id="KW-0411">Iron-sulfur</keyword>
<evidence type="ECO:0000256" key="2">
    <source>
        <dbReference type="ARBA" id="ARBA00022691"/>
    </source>
</evidence>
<dbReference type="RefSeq" id="WP_387253477.1">
    <property type="nucleotide sequence ID" value="NZ_JBIALX010000011.1"/>
</dbReference>
<evidence type="ECO:0000256" key="5">
    <source>
        <dbReference type="ARBA" id="ARBA00023014"/>
    </source>
</evidence>
<dbReference type="PANTHER" id="PTHR43409">
    <property type="entry name" value="ANAEROBIC MAGNESIUM-PROTOPORPHYRIN IX MONOMETHYL ESTER CYCLASE-RELATED"/>
    <property type="match status" value="1"/>
</dbReference>
<dbReference type="InterPro" id="IPR058240">
    <property type="entry name" value="rSAM_sf"/>
</dbReference>
<name>A0ABW6NN64_9NOCA</name>
<dbReference type="InterPro" id="IPR006158">
    <property type="entry name" value="Cobalamin-bd"/>
</dbReference>
<dbReference type="Pfam" id="PF02310">
    <property type="entry name" value="B12-binding"/>
    <property type="match status" value="1"/>
</dbReference>
<accession>A0ABW6NN64</accession>
<dbReference type="SFLD" id="SFLDS00029">
    <property type="entry name" value="Radical_SAM"/>
    <property type="match status" value="2"/>
</dbReference>
<comment type="caution">
    <text evidence="8">The sequence shown here is derived from an EMBL/GenBank/DDBJ whole genome shotgun (WGS) entry which is preliminary data.</text>
</comment>
<dbReference type="Gene3D" id="3.80.30.20">
    <property type="entry name" value="tm_1862 like domain"/>
    <property type="match status" value="1"/>
</dbReference>
<keyword evidence="9" id="KW-1185">Reference proteome</keyword>
<feature type="domain" description="Radical SAM core" evidence="7">
    <location>
        <begin position="191"/>
        <end position="432"/>
    </location>
</feature>
<reference evidence="8 9" key="1">
    <citation type="submission" date="2024-10" db="EMBL/GenBank/DDBJ databases">
        <title>The Natural Products Discovery Center: Release of the First 8490 Sequenced Strains for Exploring Actinobacteria Biosynthetic Diversity.</title>
        <authorList>
            <person name="Kalkreuter E."/>
            <person name="Kautsar S.A."/>
            <person name="Yang D."/>
            <person name="Bader C.D."/>
            <person name="Teijaro C.N."/>
            <person name="Fluegel L."/>
            <person name="Davis C.M."/>
            <person name="Simpson J.R."/>
            <person name="Lauterbach L."/>
            <person name="Steele A.D."/>
            <person name="Gui C."/>
            <person name="Meng S."/>
            <person name="Li G."/>
            <person name="Viehrig K."/>
            <person name="Ye F."/>
            <person name="Su P."/>
            <person name="Kiefer A.F."/>
            <person name="Nichols A."/>
            <person name="Cepeda A.J."/>
            <person name="Yan W."/>
            <person name="Fan B."/>
            <person name="Jiang Y."/>
            <person name="Adhikari A."/>
            <person name="Zheng C.-J."/>
            <person name="Schuster L."/>
            <person name="Cowan T.M."/>
            <person name="Smanski M.J."/>
            <person name="Chevrette M.G."/>
            <person name="De Carvalho L.P.S."/>
            <person name="Shen B."/>
        </authorList>
    </citation>
    <scope>NUCLEOTIDE SEQUENCE [LARGE SCALE GENOMIC DNA]</scope>
    <source>
        <strain evidence="8 9">NPDC004550</strain>
    </source>
</reference>
<dbReference type="InterPro" id="IPR023404">
    <property type="entry name" value="rSAM_horseshoe"/>
</dbReference>